<dbReference type="RefSeq" id="XP_044414554.1">
    <property type="nucleotide sequence ID" value="XM_044558619.1"/>
</dbReference>
<dbReference type="PANTHER" id="PTHR46632">
    <property type="entry name" value="E3 UBIQUITIN-PROTEIN LIGASE SINA-LIKE 4"/>
    <property type="match status" value="1"/>
</dbReference>
<evidence type="ECO:0000313" key="8">
    <source>
        <dbReference type="EnsemblPlants" id="TraesCS6B02G375700.1"/>
    </source>
</evidence>
<dbReference type="PROSITE" id="PS51081">
    <property type="entry name" value="ZF_SIAH"/>
    <property type="match status" value="1"/>
</dbReference>
<dbReference type="Gramene" id="TraesARI6B03G03565940.2">
    <property type="protein sequence ID" value="TraesARI6B03G03565940.2"/>
    <property type="gene ID" value="TraesARI6B03G03565940"/>
</dbReference>
<evidence type="ECO:0000256" key="4">
    <source>
        <dbReference type="ARBA" id="ARBA00024004"/>
    </source>
</evidence>
<keyword evidence="3" id="KW-0862">Zinc</keyword>
<dbReference type="RefSeq" id="XP_044414556.1">
    <property type="nucleotide sequence ID" value="XM_044558621.1"/>
</dbReference>
<dbReference type="SUPFAM" id="SSF49599">
    <property type="entry name" value="TRAF domain-like"/>
    <property type="match status" value="1"/>
</dbReference>
<dbReference type="InterPro" id="IPR013010">
    <property type="entry name" value="Znf_SIAH"/>
</dbReference>
<dbReference type="InterPro" id="IPR013083">
    <property type="entry name" value="Znf_RING/FYVE/PHD"/>
</dbReference>
<keyword evidence="9" id="KW-1185">Reference proteome</keyword>
<evidence type="ECO:0000313" key="9">
    <source>
        <dbReference type="Proteomes" id="UP000019116"/>
    </source>
</evidence>
<dbReference type="Gene3D" id="3.30.40.10">
    <property type="entry name" value="Zinc/RING finger domain, C3HC4 (zinc finger)"/>
    <property type="match status" value="1"/>
</dbReference>
<evidence type="ECO:0000256" key="3">
    <source>
        <dbReference type="ARBA" id="ARBA00022833"/>
    </source>
</evidence>
<dbReference type="Gramene" id="TraesARI6B03G03565940.1">
    <property type="protein sequence ID" value="TraesARI6B03G03565940.1"/>
    <property type="gene ID" value="TraesARI6B03G03565940"/>
</dbReference>
<dbReference type="Gramene" id="TraesCS6B03G1064400.1">
    <property type="protein sequence ID" value="TraesCS6B03G1064400.1.CDS"/>
    <property type="gene ID" value="TraesCS6B03G1064400"/>
</dbReference>
<dbReference type="OrthoDB" id="10316637at2759"/>
<dbReference type="STRING" id="4565.A0A3B6PTC4"/>
<reference evidence="8" key="1">
    <citation type="submission" date="2018-08" db="EMBL/GenBank/DDBJ databases">
        <authorList>
            <person name="Rossello M."/>
        </authorList>
    </citation>
    <scope>NUCLEOTIDE SEQUENCE [LARGE SCALE GENOMIC DNA]</scope>
    <source>
        <strain evidence="8">cv. Chinese Spring</strain>
    </source>
</reference>
<protein>
    <recommendedName>
        <fullName evidence="7">SIAH-type domain-containing protein</fullName>
    </recommendedName>
</protein>
<evidence type="ECO:0000259" key="7">
    <source>
        <dbReference type="PROSITE" id="PS51081"/>
    </source>
</evidence>
<organism evidence="8">
    <name type="scientific">Triticum aestivum</name>
    <name type="common">Wheat</name>
    <dbReference type="NCBI Taxonomy" id="4565"/>
    <lineage>
        <taxon>Eukaryota</taxon>
        <taxon>Viridiplantae</taxon>
        <taxon>Streptophyta</taxon>
        <taxon>Embryophyta</taxon>
        <taxon>Tracheophyta</taxon>
        <taxon>Spermatophyta</taxon>
        <taxon>Magnoliopsida</taxon>
        <taxon>Liliopsida</taxon>
        <taxon>Poales</taxon>
        <taxon>Poaceae</taxon>
        <taxon>BOP clade</taxon>
        <taxon>Pooideae</taxon>
        <taxon>Triticodae</taxon>
        <taxon>Triticeae</taxon>
        <taxon>Triticinae</taxon>
        <taxon>Triticum</taxon>
    </lineage>
</organism>
<evidence type="ECO:0000256" key="6">
    <source>
        <dbReference type="SAM" id="MobiDB-lite"/>
    </source>
</evidence>
<gene>
    <name evidence="8" type="primary">LOC123138702</name>
</gene>
<dbReference type="InterPro" id="IPR044286">
    <property type="entry name" value="SINL_plant"/>
</dbReference>
<evidence type="ECO:0000256" key="1">
    <source>
        <dbReference type="ARBA" id="ARBA00022723"/>
    </source>
</evidence>
<keyword evidence="2 5" id="KW-0863">Zinc-finger</keyword>
<dbReference type="Gramene" id="TraesCS6B02G375700.1">
    <property type="protein sequence ID" value="TraesCS6B02G375700.1"/>
    <property type="gene ID" value="TraesCS6B02G375700"/>
</dbReference>
<feature type="region of interest" description="Disordered" evidence="6">
    <location>
        <begin position="1"/>
        <end position="20"/>
    </location>
</feature>
<dbReference type="AlphaFoldDB" id="A0A3B6PTC4"/>
<name>A0A3B6PTC4_WHEAT</name>
<dbReference type="GeneID" id="123138702"/>
<evidence type="ECO:0000256" key="2">
    <source>
        <dbReference type="ARBA" id="ARBA00022771"/>
    </source>
</evidence>
<sequence>MGRKRKSTMGGKTPPSKGRPCCKSVAVPSLVAVEAPEPVAASNAMVPHHQPKGGPGLLKQACSAVAVSAAKEKVVKLDLDVPMRVLNCDVCYGLLKAPIFQCSLLRHVACRSCSEFHGGKCRPCADLAASAVYVQSSYLDTLFGYIKEACPYKKYGCTSTIVIGDLAAAHRATCEFEPCWCTRCSFKGSPADLVSHFTLTHAWSAHKFTYGQDYIYNTDEMDSSFVYTDKMDSWMVRYELFLGEDGGVFLLVVDLAPFFQEFPFPLVTLVCVRNSAAAAAGPVYTYSVRADAPPAQRRKLKLEIKEVASCPDWRMERDCFPLLPGMLREEKTSKSVLVRICVSKSESSSASCSS</sequence>
<feature type="domain" description="SIAH-type" evidence="7">
    <location>
        <begin position="145"/>
        <end position="202"/>
    </location>
</feature>
<dbReference type="Proteomes" id="UP000019116">
    <property type="component" value="Chromosome 6B"/>
</dbReference>
<reference evidence="8" key="2">
    <citation type="submission" date="2018-10" db="UniProtKB">
        <authorList>
            <consortium name="EnsemblPlants"/>
        </authorList>
    </citation>
    <scope>IDENTIFICATION</scope>
</reference>
<dbReference type="KEGG" id="taes:123138702"/>
<accession>A0A3B6PTC4</accession>
<dbReference type="RefSeq" id="XP_044414555.1">
    <property type="nucleotide sequence ID" value="XM_044558620.1"/>
</dbReference>
<dbReference type="PANTHER" id="PTHR46632:SF10">
    <property type="entry name" value="E3 UBIQUITIN-PROTEIN LIGASE"/>
    <property type="match status" value="1"/>
</dbReference>
<evidence type="ECO:0000256" key="5">
    <source>
        <dbReference type="PROSITE-ProRule" id="PRU00455"/>
    </source>
</evidence>
<dbReference type="EnsemblPlants" id="TraesCS6B02G375700.1">
    <property type="protein sequence ID" value="TraesCS6B02G375700.1"/>
    <property type="gene ID" value="TraesCS6B02G375700"/>
</dbReference>
<dbReference type="OMA" id="RICISKA"/>
<keyword evidence="1" id="KW-0479">Metal-binding</keyword>
<comment type="function">
    <text evidence="4">E3 ubiquitin-protein ligase that mediates ubiquitination and subsequent proteasomal degradation of target proteins. E3 ubiquitin ligases accept ubiquitin from an E2 ubiquitin-conjugating enzyme in the form of a thioester and then directly transfers the ubiquitin to targeted substrates. It probably triggers the ubiquitin-mediated degradation of different substrates.</text>
</comment>
<dbReference type="GO" id="GO:0008270">
    <property type="term" value="F:zinc ion binding"/>
    <property type="evidence" value="ECO:0007669"/>
    <property type="project" value="UniProtKB-KW"/>
</dbReference>
<proteinExistence type="predicted"/>